<evidence type="ECO:0000256" key="1">
    <source>
        <dbReference type="SAM" id="Phobius"/>
    </source>
</evidence>
<keyword evidence="1" id="KW-0812">Transmembrane</keyword>
<accession>A0A8J7W424</accession>
<dbReference type="EMBL" id="JAGSND010000009">
    <property type="protein sequence ID" value="MBR0598963.1"/>
    <property type="molecule type" value="Genomic_DNA"/>
</dbReference>
<name>A0A8J7W424_9FIRM</name>
<feature type="transmembrane region" description="Helical" evidence="1">
    <location>
        <begin position="38"/>
        <end position="58"/>
    </location>
</feature>
<evidence type="ECO:0000313" key="2">
    <source>
        <dbReference type="EMBL" id="MBR0598963.1"/>
    </source>
</evidence>
<dbReference type="AlphaFoldDB" id="A0A8J7W424"/>
<feature type="transmembrane region" description="Helical" evidence="1">
    <location>
        <begin position="108"/>
        <end position="132"/>
    </location>
</feature>
<feature type="transmembrane region" description="Helical" evidence="1">
    <location>
        <begin position="70"/>
        <end position="88"/>
    </location>
</feature>
<comment type="caution">
    <text evidence="2">The sequence shown here is derived from an EMBL/GenBank/DDBJ whole genome shotgun (WGS) entry which is preliminary data.</text>
</comment>
<organism evidence="2 3">
    <name type="scientific">Sinanaerobacter chloroacetimidivorans</name>
    <dbReference type="NCBI Taxonomy" id="2818044"/>
    <lineage>
        <taxon>Bacteria</taxon>
        <taxon>Bacillati</taxon>
        <taxon>Bacillota</taxon>
        <taxon>Clostridia</taxon>
        <taxon>Peptostreptococcales</taxon>
        <taxon>Anaerovoracaceae</taxon>
        <taxon>Sinanaerobacter</taxon>
    </lineage>
</organism>
<keyword evidence="3" id="KW-1185">Reference proteome</keyword>
<sequence>MKKMYWISLAYVVFGLVAGLLNHEVAYWTNFTGESAMSVVHPHAILLGGLVFLLLPLFMKSFAVEKQKSFQVFLWVYNIGLIITLGFMTARGISQLLVMPFPNFLDHMVGGLAGIGHIILTVGLGFLFHALIKSADERSDK</sequence>
<keyword evidence="1" id="KW-0472">Membrane</keyword>
<protein>
    <submittedName>
        <fullName evidence="2">DUF2871 family protein</fullName>
    </submittedName>
</protein>
<proteinExistence type="predicted"/>
<dbReference type="RefSeq" id="WP_227019088.1">
    <property type="nucleotide sequence ID" value="NZ_JAGSND010000009.1"/>
</dbReference>
<dbReference type="Proteomes" id="UP000675664">
    <property type="component" value="Unassembled WGS sequence"/>
</dbReference>
<dbReference type="InterPro" id="IPR021299">
    <property type="entry name" value="DUF2871"/>
</dbReference>
<reference evidence="2" key="1">
    <citation type="submission" date="2021-04" db="EMBL/GenBank/DDBJ databases">
        <title>Sinoanaerobacter chloroacetimidivorans sp. nov., an obligate anaerobic bacterium isolated from anaerobic sludge.</title>
        <authorList>
            <person name="Bao Y."/>
        </authorList>
    </citation>
    <scope>NUCLEOTIDE SEQUENCE</scope>
    <source>
        <strain evidence="2">BAD-6</strain>
    </source>
</reference>
<gene>
    <name evidence="2" type="ORF">KCX82_13815</name>
</gene>
<keyword evidence="1" id="KW-1133">Transmembrane helix</keyword>
<dbReference type="Pfam" id="PF11070">
    <property type="entry name" value="DUF2871"/>
    <property type="match status" value="1"/>
</dbReference>
<reference evidence="2" key="2">
    <citation type="submission" date="2021-04" db="EMBL/GenBank/DDBJ databases">
        <authorList>
            <person name="Liu J."/>
        </authorList>
    </citation>
    <scope>NUCLEOTIDE SEQUENCE</scope>
    <source>
        <strain evidence="2">BAD-6</strain>
    </source>
</reference>
<evidence type="ECO:0000313" key="3">
    <source>
        <dbReference type="Proteomes" id="UP000675664"/>
    </source>
</evidence>